<dbReference type="InterPro" id="IPR036047">
    <property type="entry name" value="F-box-like_dom_sf"/>
</dbReference>
<proteinExistence type="predicted"/>
<keyword evidence="3" id="KW-1185">Reference proteome</keyword>
<dbReference type="PANTHER" id="PTHR33207">
    <property type="entry name" value="F-BOX DOMAIN CONTAINING PROTEIN-RELATED"/>
    <property type="match status" value="1"/>
</dbReference>
<reference evidence="2" key="3">
    <citation type="submission" date="2015-04" db="UniProtKB">
        <authorList>
            <consortium name="EnsemblPlants"/>
        </authorList>
    </citation>
    <scope>IDENTIFICATION</scope>
</reference>
<reference evidence="2 3" key="1">
    <citation type="submission" date="2012-08" db="EMBL/GenBank/DDBJ databases">
        <title>Oryza genome evolution.</title>
        <authorList>
            <person name="Wing R.A."/>
        </authorList>
    </citation>
    <scope>NUCLEOTIDE SEQUENCE</scope>
</reference>
<dbReference type="SUPFAM" id="SSF81383">
    <property type="entry name" value="F-box domain"/>
    <property type="match status" value="1"/>
</dbReference>
<dbReference type="eggNOG" id="ENOG502R42N">
    <property type="taxonomic scope" value="Eukaryota"/>
</dbReference>
<dbReference type="InterPro" id="IPR056594">
    <property type="entry name" value="AT5G49610-like_b-prop"/>
</dbReference>
<dbReference type="Proteomes" id="UP000032180">
    <property type="component" value="Chromosome 5"/>
</dbReference>
<protein>
    <recommendedName>
        <fullName evidence="1">F-box protein AT5G49610-like beta-propeller domain-containing protein</fullName>
    </recommendedName>
</protein>
<dbReference type="Pfam" id="PF23635">
    <property type="entry name" value="Beta-prop_AT5G49610-like"/>
    <property type="match status" value="1"/>
</dbReference>
<evidence type="ECO:0000313" key="3">
    <source>
        <dbReference type="Proteomes" id="UP000032180"/>
    </source>
</evidence>
<reference evidence="3" key="2">
    <citation type="submission" date="2013-12" db="EMBL/GenBank/DDBJ databases">
        <authorList>
            <person name="Yu Y."/>
            <person name="Lee S."/>
            <person name="de Baynast K."/>
            <person name="Wissotski M."/>
            <person name="Liu L."/>
            <person name="Talag J."/>
            <person name="Goicoechea J."/>
            <person name="Angelova A."/>
            <person name="Jetty R."/>
            <person name="Kudrna D."/>
            <person name="Golser W."/>
            <person name="Rivera L."/>
            <person name="Zhang J."/>
            <person name="Wing R."/>
        </authorList>
    </citation>
    <scope>NUCLEOTIDE SEQUENCE</scope>
</reference>
<evidence type="ECO:0000259" key="1">
    <source>
        <dbReference type="Pfam" id="PF23635"/>
    </source>
</evidence>
<dbReference type="Gramene" id="LPERR05G03000.1">
    <property type="protein sequence ID" value="LPERR05G03000.1"/>
    <property type="gene ID" value="LPERR05G03000"/>
</dbReference>
<dbReference type="HOGENOM" id="CLU_017945_8_2_1"/>
<dbReference type="EnsemblPlants" id="LPERR05G03000.1">
    <property type="protein sequence ID" value="LPERR05G03000.1"/>
    <property type="gene ID" value="LPERR05G03000"/>
</dbReference>
<evidence type="ECO:0000313" key="2">
    <source>
        <dbReference type="EnsemblPlants" id="LPERR05G03000.1"/>
    </source>
</evidence>
<sequence length="395" mass="43747">MAPLAVDELGDDILREILLRLPSPAALVRAALASRSFLLAARDAGFLRRFRARHPPAPLLRGFLFAVPRRTLNSFADFFLPFLPGGAAKWDLIDSRGGILLLRHRNAAATKLAVADPSRQVGYPVDAPTSDLPLAYGLADAGNDDSSAAFRWSASLVAAASIAPLCARWLDDGRRMVAFDASPAAAKTTAKLSILDLPPFPRGQTFNVIDTDNDDGDGLRLLTMRDFRLEVWKLAAAVAGDGGRTTTTWTLEDTSVRFYKAMEIRRRQPLPRSDEVEIAGVFDGFVFLRLSRTLFSIDLKTMKLRGGSDKNCSLATIYPYTKTRAWPPSFLNPNKDCSPATIYPYTWPQSFDDDVQDEDDVPGDEYYLLADEDFVPADEDFIPVHADYMSDYDWL</sequence>
<organism evidence="2 3">
    <name type="scientific">Leersia perrieri</name>
    <dbReference type="NCBI Taxonomy" id="77586"/>
    <lineage>
        <taxon>Eukaryota</taxon>
        <taxon>Viridiplantae</taxon>
        <taxon>Streptophyta</taxon>
        <taxon>Embryophyta</taxon>
        <taxon>Tracheophyta</taxon>
        <taxon>Spermatophyta</taxon>
        <taxon>Magnoliopsida</taxon>
        <taxon>Liliopsida</taxon>
        <taxon>Poales</taxon>
        <taxon>Poaceae</taxon>
        <taxon>BOP clade</taxon>
        <taxon>Oryzoideae</taxon>
        <taxon>Oryzeae</taxon>
        <taxon>Oryzinae</taxon>
        <taxon>Leersia</taxon>
    </lineage>
</organism>
<accession>A0A0D9WCS4</accession>
<dbReference type="STRING" id="77586.A0A0D9WCS4"/>
<feature type="domain" description="F-box protein AT5G49610-like beta-propeller" evidence="1">
    <location>
        <begin position="188"/>
        <end position="330"/>
    </location>
</feature>
<name>A0A0D9WCS4_9ORYZ</name>
<dbReference type="AlphaFoldDB" id="A0A0D9WCS4"/>